<dbReference type="Proteomes" id="UP000235786">
    <property type="component" value="Unassembled WGS sequence"/>
</dbReference>
<keyword evidence="2" id="KW-0813">Transport</keyword>
<evidence type="ECO:0000256" key="6">
    <source>
        <dbReference type="ARBA" id="ARBA00022989"/>
    </source>
</evidence>
<dbReference type="AlphaFoldDB" id="A0A2J6S7U7"/>
<protein>
    <submittedName>
        <fullName evidence="9">Uncharacterized protein</fullName>
    </submittedName>
</protein>
<evidence type="ECO:0000313" key="10">
    <source>
        <dbReference type="Proteomes" id="UP000235786"/>
    </source>
</evidence>
<keyword evidence="6 8" id="KW-1133">Transmembrane helix</keyword>
<evidence type="ECO:0000256" key="3">
    <source>
        <dbReference type="ARBA" id="ARBA00022475"/>
    </source>
</evidence>
<comment type="subcellular location">
    <subcellularLocation>
        <location evidence="1">Cell inner membrane</location>
        <topology evidence="1">Multi-pass membrane protein</topology>
    </subcellularLocation>
</comment>
<keyword evidence="5 8" id="KW-0812">Transmembrane</keyword>
<keyword evidence="10" id="KW-1185">Reference proteome</keyword>
<dbReference type="OrthoDB" id="10254418at2759"/>
<feature type="transmembrane region" description="Helical" evidence="8">
    <location>
        <begin position="105"/>
        <end position="125"/>
    </location>
</feature>
<evidence type="ECO:0000256" key="5">
    <source>
        <dbReference type="ARBA" id="ARBA00022692"/>
    </source>
</evidence>
<gene>
    <name evidence="9" type="ORF">L207DRAFT_541167</name>
</gene>
<accession>A0A2J6S7U7</accession>
<dbReference type="InterPro" id="IPR007272">
    <property type="entry name" value="Sulf_transp_TsuA/YedE"/>
</dbReference>
<sequence>MAANIISTGLSGSLFGAALLLSGVYSPTVILSQLDLSDFYMLKVFLTASGSSAVLIELARRTNIAPFKPRKASNLNRLHRYDGNVIGGLLLGSGMALTGACPGTVLVQVAFGISSGFSVLVGGILGGMMWSRFGHCAKCTRTTASTTNKETSNVKKEHAVTIYEFLKISSTMAILIYEIICLSIILTTSYLLPEGHGFQRLDPILGGLLIGGAQAASLILTHASIGVSTAYESLGKYICWFIGLSLNKPSTWPSPGPIIFAVGMLVGTWCLSNFLSMSPVMEVTQISVARALVGGAALIVGARTAGGCTSGHGVSGMSTLSKASFVTVGAMFAGGIGLSSLLRLFT</sequence>
<feature type="transmembrane region" description="Helical" evidence="8">
    <location>
        <begin position="258"/>
        <end position="276"/>
    </location>
</feature>
<keyword evidence="4" id="KW-0997">Cell inner membrane</keyword>
<feature type="transmembrane region" description="Helical" evidence="8">
    <location>
        <begin position="288"/>
        <end position="305"/>
    </location>
</feature>
<feature type="transmembrane region" description="Helical" evidence="8">
    <location>
        <begin position="204"/>
        <end position="227"/>
    </location>
</feature>
<evidence type="ECO:0000256" key="1">
    <source>
        <dbReference type="ARBA" id="ARBA00004429"/>
    </source>
</evidence>
<reference evidence="9 10" key="1">
    <citation type="submission" date="2016-04" db="EMBL/GenBank/DDBJ databases">
        <title>A degradative enzymes factory behind the ericoid mycorrhizal symbiosis.</title>
        <authorList>
            <consortium name="DOE Joint Genome Institute"/>
            <person name="Martino E."/>
            <person name="Morin E."/>
            <person name="Grelet G."/>
            <person name="Kuo A."/>
            <person name="Kohler A."/>
            <person name="Daghino S."/>
            <person name="Barry K."/>
            <person name="Choi C."/>
            <person name="Cichocki N."/>
            <person name="Clum A."/>
            <person name="Copeland A."/>
            <person name="Hainaut M."/>
            <person name="Haridas S."/>
            <person name="Labutti K."/>
            <person name="Lindquist E."/>
            <person name="Lipzen A."/>
            <person name="Khouja H.-R."/>
            <person name="Murat C."/>
            <person name="Ohm R."/>
            <person name="Olson A."/>
            <person name="Spatafora J."/>
            <person name="Veneault-Fourrey C."/>
            <person name="Henrissat B."/>
            <person name="Grigoriev I."/>
            <person name="Martin F."/>
            <person name="Perotto S."/>
        </authorList>
    </citation>
    <scope>NUCLEOTIDE SEQUENCE [LARGE SCALE GENOMIC DNA]</scope>
    <source>
        <strain evidence="9 10">F</strain>
    </source>
</reference>
<feature type="transmembrane region" description="Helical" evidence="8">
    <location>
        <begin position="81"/>
        <end position="99"/>
    </location>
</feature>
<feature type="transmembrane region" description="Helical" evidence="8">
    <location>
        <begin position="325"/>
        <end position="345"/>
    </location>
</feature>
<dbReference type="Pfam" id="PF04143">
    <property type="entry name" value="Sulf_transp"/>
    <property type="match status" value="1"/>
</dbReference>
<evidence type="ECO:0000256" key="4">
    <source>
        <dbReference type="ARBA" id="ARBA00022519"/>
    </source>
</evidence>
<name>A0A2J6S7U7_HYAVF</name>
<proteinExistence type="predicted"/>
<evidence type="ECO:0000256" key="7">
    <source>
        <dbReference type="ARBA" id="ARBA00023136"/>
    </source>
</evidence>
<organism evidence="9 10">
    <name type="scientific">Hyaloscypha variabilis (strain UAMH 11265 / GT02V1 / F)</name>
    <name type="common">Meliniomyces variabilis</name>
    <dbReference type="NCBI Taxonomy" id="1149755"/>
    <lineage>
        <taxon>Eukaryota</taxon>
        <taxon>Fungi</taxon>
        <taxon>Dikarya</taxon>
        <taxon>Ascomycota</taxon>
        <taxon>Pezizomycotina</taxon>
        <taxon>Leotiomycetes</taxon>
        <taxon>Helotiales</taxon>
        <taxon>Hyaloscyphaceae</taxon>
        <taxon>Hyaloscypha</taxon>
        <taxon>Hyaloscypha variabilis</taxon>
    </lineage>
</organism>
<evidence type="ECO:0000256" key="2">
    <source>
        <dbReference type="ARBA" id="ARBA00022448"/>
    </source>
</evidence>
<keyword evidence="7 8" id="KW-0472">Membrane</keyword>
<dbReference type="EMBL" id="KZ613939">
    <property type="protein sequence ID" value="PMD46826.1"/>
    <property type="molecule type" value="Genomic_DNA"/>
</dbReference>
<dbReference type="STRING" id="1149755.A0A2J6S7U7"/>
<dbReference type="PANTHER" id="PTHR30574">
    <property type="entry name" value="INNER MEMBRANE PROTEIN YEDE"/>
    <property type="match status" value="1"/>
</dbReference>
<feature type="transmembrane region" description="Helical" evidence="8">
    <location>
        <begin position="12"/>
        <end position="34"/>
    </location>
</feature>
<dbReference type="GO" id="GO:0005886">
    <property type="term" value="C:plasma membrane"/>
    <property type="evidence" value="ECO:0007669"/>
    <property type="project" value="UniProtKB-SubCell"/>
</dbReference>
<keyword evidence="3" id="KW-1003">Cell membrane</keyword>
<feature type="transmembrane region" description="Helical" evidence="8">
    <location>
        <begin position="174"/>
        <end position="192"/>
    </location>
</feature>
<evidence type="ECO:0000256" key="8">
    <source>
        <dbReference type="SAM" id="Phobius"/>
    </source>
</evidence>
<evidence type="ECO:0000313" key="9">
    <source>
        <dbReference type="EMBL" id="PMD46826.1"/>
    </source>
</evidence>
<dbReference type="PANTHER" id="PTHR30574:SF1">
    <property type="entry name" value="SULPHUR TRANSPORT DOMAIN-CONTAINING PROTEIN"/>
    <property type="match status" value="1"/>
</dbReference>